<dbReference type="AlphaFoldDB" id="A0AAU9IB19"/>
<evidence type="ECO:0000313" key="1">
    <source>
        <dbReference type="EMBL" id="CAG9312229.1"/>
    </source>
</evidence>
<sequence>MNYRYGLFFSKKELKNCTIKEDKLSQISPIKIQVFSSLAKETIFSIKLTVTYLNMTTRKRTIFSVKENLPPNFAEEIIELELKIDNSCDIETVNSIVTYYSKAIEYYESIKDMRYKAYSKRLQNLLLRKDVKNILQYTNEPKKRKNPLIRTFTGHSMTLTELRGVENAMKEHTNESLNSKVLIQENLKKQDDMLETKVKERRDKIRSRAGSIDLFYESDICGGIPNMDDLREFEESLEKIMEKYIMERLKRVQNIKDTYAMQISETNEMGNNEIIKLVIDEMKKNMNKEIEITISELDANKAKEIEKLRAKSRIPLTSR</sequence>
<dbReference type="EMBL" id="CAJZBQ010000005">
    <property type="protein sequence ID" value="CAG9312229.1"/>
    <property type="molecule type" value="Genomic_DNA"/>
</dbReference>
<gene>
    <name evidence="1" type="ORF">BSTOLATCC_MIC5473</name>
</gene>
<organism evidence="1 2">
    <name type="scientific">Blepharisma stoltei</name>
    <dbReference type="NCBI Taxonomy" id="1481888"/>
    <lineage>
        <taxon>Eukaryota</taxon>
        <taxon>Sar</taxon>
        <taxon>Alveolata</taxon>
        <taxon>Ciliophora</taxon>
        <taxon>Postciliodesmatophora</taxon>
        <taxon>Heterotrichea</taxon>
        <taxon>Heterotrichida</taxon>
        <taxon>Blepharismidae</taxon>
        <taxon>Blepharisma</taxon>
    </lineage>
</organism>
<comment type="caution">
    <text evidence="1">The sequence shown here is derived from an EMBL/GenBank/DDBJ whole genome shotgun (WGS) entry which is preliminary data.</text>
</comment>
<accession>A0AAU9IB19</accession>
<protein>
    <submittedName>
        <fullName evidence="1">Uncharacterized protein</fullName>
    </submittedName>
</protein>
<reference evidence="1" key="1">
    <citation type="submission" date="2021-09" db="EMBL/GenBank/DDBJ databases">
        <authorList>
            <consortium name="AG Swart"/>
            <person name="Singh M."/>
            <person name="Singh A."/>
            <person name="Seah K."/>
            <person name="Emmerich C."/>
        </authorList>
    </citation>
    <scope>NUCLEOTIDE SEQUENCE</scope>
    <source>
        <strain evidence="1">ATCC30299</strain>
    </source>
</reference>
<keyword evidence="2" id="KW-1185">Reference proteome</keyword>
<dbReference type="Proteomes" id="UP001162131">
    <property type="component" value="Unassembled WGS sequence"/>
</dbReference>
<evidence type="ECO:0000313" key="2">
    <source>
        <dbReference type="Proteomes" id="UP001162131"/>
    </source>
</evidence>
<proteinExistence type="predicted"/>
<name>A0AAU9IB19_9CILI</name>